<evidence type="ECO:0000313" key="3">
    <source>
        <dbReference type="Proteomes" id="UP000271098"/>
    </source>
</evidence>
<sequence>MGYLSEPSQDSAFCRRQEEASEHPRRLLGMQQQQDRQQANRKNGKKKWFAALEEEYRRRRRDQIAVEVKLKAAYAQKKASAAISQSQTALVDDTAASEHKRYGENEMDANSRTDCIPKPQNSPCENQQSEQHSSGGDVHEILVAQLINPPERLLLSSPVFVYRPRVCASFKFDEKEIMETQFFRPFYMSS</sequence>
<dbReference type="Proteomes" id="UP000271098">
    <property type="component" value="Unassembled WGS sequence"/>
</dbReference>
<feature type="compositionally biased region" description="Polar residues" evidence="1">
    <location>
        <begin position="108"/>
        <end position="134"/>
    </location>
</feature>
<keyword evidence="3" id="KW-1185">Reference proteome</keyword>
<protein>
    <submittedName>
        <fullName evidence="2 4">Uncharacterized protein</fullName>
    </submittedName>
</protein>
<dbReference type="WBParaSite" id="GPUH_0001518601-mRNA-1">
    <property type="protein sequence ID" value="GPUH_0001518601-mRNA-1"/>
    <property type="gene ID" value="GPUH_0001518601"/>
</dbReference>
<dbReference type="AlphaFoldDB" id="A0A183E2H5"/>
<reference evidence="2 3" key="2">
    <citation type="submission" date="2018-11" db="EMBL/GenBank/DDBJ databases">
        <authorList>
            <consortium name="Pathogen Informatics"/>
        </authorList>
    </citation>
    <scope>NUCLEOTIDE SEQUENCE [LARGE SCALE GENOMIC DNA]</scope>
</reference>
<gene>
    <name evidence="2" type="ORF">GPUH_LOCUS15166</name>
</gene>
<accession>A0A183E2H5</accession>
<name>A0A183E2H5_9BILA</name>
<proteinExistence type="predicted"/>
<dbReference type="EMBL" id="UYRT01082104">
    <property type="protein sequence ID" value="VDN25493.1"/>
    <property type="molecule type" value="Genomic_DNA"/>
</dbReference>
<feature type="compositionally biased region" description="Polar residues" evidence="1">
    <location>
        <begin position="1"/>
        <end position="11"/>
    </location>
</feature>
<evidence type="ECO:0000256" key="1">
    <source>
        <dbReference type="SAM" id="MobiDB-lite"/>
    </source>
</evidence>
<evidence type="ECO:0000313" key="2">
    <source>
        <dbReference type="EMBL" id="VDN25493.1"/>
    </source>
</evidence>
<organism evidence="4">
    <name type="scientific">Gongylonema pulchrum</name>
    <dbReference type="NCBI Taxonomy" id="637853"/>
    <lineage>
        <taxon>Eukaryota</taxon>
        <taxon>Metazoa</taxon>
        <taxon>Ecdysozoa</taxon>
        <taxon>Nematoda</taxon>
        <taxon>Chromadorea</taxon>
        <taxon>Rhabditida</taxon>
        <taxon>Spirurina</taxon>
        <taxon>Spiruromorpha</taxon>
        <taxon>Spiruroidea</taxon>
        <taxon>Gongylonematidae</taxon>
        <taxon>Gongylonema</taxon>
    </lineage>
</organism>
<feature type="compositionally biased region" description="Basic and acidic residues" evidence="1">
    <location>
        <begin position="13"/>
        <end position="25"/>
    </location>
</feature>
<feature type="region of interest" description="Disordered" evidence="1">
    <location>
        <begin position="83"/>
        <end position="135"/>
    </location>
</feature>
<evidence type="ECO:0000313" key="4">
    <source>
        <dbReference type="WBParaSite" id="GPUH_0001518601-mRNA-1"/>
    </source>
</evidence>
<feature type="region of interest" description="Disordered" evidence="1">
    <location>
        <begin position="1"/>
        <end position="46"/>
    </location>
</feature>
<reference evidence="4" key="1">
    <citation type="submission" date="2016-06" db="UniProtKB">
        <authorList>
            <consortium name="WormBaseParasite"/>
        </authorList>
    </citation>
    <scope>IDENTIFICATION</scope>
</reference>